<keyword evidence="2" id="KW-0812">Transmembrane</keyword>
<dbReference type="EMBL" id="FOKA01000006">
    <property type="protein sequence ID" value="SFB08196.1"/>
    <property type="molecule type" value="Genomic_DNA"/>
</dbReference>
<evidence type="ECO:0000256" key="1">
    <source>
        <dbReference type="SAM" id="Coils"/>
    </source>
</evidence>
<keyword evidence="2" id="KW-0472">Membrane</keyword>
<dbReference type="AlphaFoldDB" id="A0A1I0Y622"/>
<sequence>MLRSRRDVLPASLEAPAAALLSALADRFTARPATPAAPPDEQLTSLTRFPTEAQTAAKWLVAALAAVGATVFGTAVVARPALDWGDERGRLVLAWVLGAVGLFAVGLLLVTATRVFAPQVVDLWQLGTLEAEIDGASEADRARYLPGGLTSVGAFRTRLGQERDAAAAMEAQVLRARRLLERAEARDDAAATARARDDLVDAEDALAAGRRTLETLERSRSVLVAAAQARRTDEETARLLRTTAVAGLVAAVGGIGFQLVLAVGDDDAGHGEGAGAGAGTVVTTTMTRAPGQAGDALWQALDLASCEVDGRDGVVPVAVSAGDGTAASPWRVQTVPLTPACLPRTFEVVAAAATVVVVEPQEVTVEYGPVTPAATTG</sequence>
<keyword evidence="2" id="KW-1133">Transmembrane helix</keyword>
<feature type="transmembrane region" description="Helical" evidence="2">
    <location>
        <begin position="90"/>
        <end position="110"/>
    </location>
</feature>
<proteinExistence type="predicted"/>
<dbReference type="Proteomes" id="UP000199012">
    <property type="component" value="Unassembled WGS sequence"/>
</dbReference>
<dbReference type="RefSeq" id="WP_090032401.1">
    <property type="nucleotide sequence ID" value="NZ_BONM01000021.1"/>
</dbReference>
<reference evidence="4" key="1">
    <citation type="submission" date="2016-10" db="EMBL/GenBank/DDBJ databases">
        <authorList>
            <person name="Varghese N."/>
            <person name="Submissions S."/>
        </authorList>
    </citation>
    <scope>NUCLEOTIDE SEQUENCE [LARGE SCALE GENOMIC DNA]</scope>
    <source>
        <strain evidence="4">CGMCC 4.6945</strain>
    </source>
</reference>
<dbReference type="OrthoDB" id="5186219at2"/>
<evidence type="ECO:0000256" key="2">
    <source>
        <dbReference type="SAM" id="Phobius"/>
    </source>
</evidence>
<protein>
    <submittedName>
        <fullName evidence="3">Uncharacterized protein</fullName>
    </submittedName>
</protein>
<keyword evidence="4" id="KW-1185">Reference proteome</keyword>
<feature type="coiled-coil region" evidence="1">
    <location>
        <begin position="166"/>
        <end position="219"/>
    </location>
</feature>
<keyword evidence="1" id="KW-0175">Coiled coil</keyword>
<organism evidence="3 4">
    <name type="scientific">Cellulomonas marina</name>
    <dbReference type="NCBI Taxonomy" id="988821"/>
    <lineage>
        <taxon>Bacteria</taxon>
        <taxon>Bacillati</taxon>
        <taxon>Actinomycetota</taxon>
        <taxon>Actinomycetes</taxon>
        <taxon>Micrococcales</taxon>
        <taxon>Cellulomonadaceae</taxon>
        <taxon>Cellulomonas</taxon>
    </lineage>
</organism>
<gene>
    <name evidence="3" type="ORF">SAMN05421867_106175</name>
</gene>
<dbReference type="PROSITE" id="PS51318">
    <property type="entry name" value="TAT"/>
    <property type="match status" value="1"/>
</dbReference>
<name>A0A1I0Y622_9CELL</name>
<dbReference type="InterPro" id="IPR006311">
    <property type="entry name" value="TAT_signal"/>
</dbReference>
<accession>A0A1I0Y622</accession>
<feature type="transmembrane region" description="Helical" evidence="2">
    <location>
        <begin position="59"/>
        <end position="78"/>
    </location>
</feature>
<evidence type="ECO:0000313" key="4">
    <source>
        <dbReference type="Proteomes" id="UP000199012"/>
    </source>
</evidence>
<evidence type="ECO:0000313" key="3">
    <source>
        <dbReference type="EMBL" id="SFB08196.1"/>
    </source>
</evidence>